<dbReference type="PANTHER" id="PTHR43880">
    <property type="entry name" value="ALCOHOL DEHYDROGENASE"/>
    <property type="match status" value="1"/>
</dbReference>
<dbReference type="FunFam" id="3.40.50.720:FF:000003">
    <property type="entry name" value="S-(hydroxymethyl)glutathione dehydrogenase"/>
    <property type="match status" value="1"/>
</dbReference>
<sequence>MKILAAVAEQKQQALAIRTLDLEEPRDSEVRVKIVAAGICRTDLDVRDGYLPTPLPVVLGHEGAGIVDKVGAAVTGFQPGDHVVLSIGRCGQCEPCKQGQPAFCVHHMELNFSGARRDGSACLHNGASAVHSHFFCQSSHATYAVADQTSLVKVPREVDLKFLGPLACGVMTGAGGVLNTLKPTADSSVAIFGAGTVGLSGLMATRIIGCARRIVVDNKQARLDLAKELGATHTVLSEPGVDVASKLRELTDGQGVHYAFESSGVRPVIATAFDSLREMGTLVMTGVLPQGSTVEFDAWKLLRGRKVIGSVMGDTDPDTFIPQLVEYYRKGQLPLEKISRIYPLESINEAIADGISGKVVKAIVTMPHEH</sequence>
<evidence type="ECO:0000256" key="1">
    <source>
        <dbReference type="ARBA" id="ARBA00001947"/>
    </source>
</evidence>
<organism evidence="8 9">
    <name type="scientific">Pseudomonas chlororaphis</name>
    <dbReference type="NCBI Taxonomy" id="587753"/>
    <lineage>
        <taxon>Bacteria</taxon>
        <taxon>Pseudomonadati</taxon>
        <taxon>Pseudomonadota</taxon>
        <taxon>Gammaproteobacteria</taxon>
        <taxon>Pseudomonadales</taxon>
        <taxon>Pseudomonadaceae</taxon>
        <taxon>Pseudomonas</taxon>
    </lineage>
</organism>
<keyword evidence="4" id="KW-0560">Oxidoreductase</keyword>
<reference evidence="8 9" key="1">
    <citation type="submission" date="2016-12" db="EMBL/GenBank/DDBJ databases">
        <authorList>
            <person name="Song W.-J."/>
            <person name="Kurnit D.M."/>
        </authorList>
    </citation>
    <scope>NUCLEOTIDE SEQUENCE [LARGE SCALE GENOMIC DNA]</scope>
    <source>
        <strain evidence="8 9">PCL1601</strain>
    </source>
</reference>
<dbReference type="SUPFAM" id="SSF51735">
    <property type="entry name" value="NAD(P)-binding Rossmann-fold domains"/>
    <property type="match status" value="1"/>
</dbReference>
<dbReference type="InterPro" id="IPR013149">
    <property type="entry name" value="ADH-like_C"/>
</dbReference>
<dbReference type="InterPro" id="IPR002328">
    <property type="entry name" value="ADH_Zn_CS"/>
</dbReference>
<dbReference type="Proteomes" id="UP000185578">
    <property type="component" value="Unassembled WGS sequence"/>
</dbReference>
<dbReference type="GO" id="GO:0008270">
    <property type="term" value="F:zinc ion binding"/>
    <property type="evidence" value="ECO:0007669"/>
    <property type="project" value="InterPro"/>
</dbReference>
<dbReference type="InterPro" id="IPR036291">
    <property type="entry name" value="NAD(P)-bd_dom_sf"/>
</dbReference>
<name>A0A1Q8EM74_9PSED</name>
<proteinExistence type="inferred from homology"/>
<dbReference type="InterPro" id="IPR020843">
    <property type="entry name" value="ER"/>
</dbReference>
<evidence type="ECO:0000256" key="2">
    <source>
        <dbReference type="ARBA" id="ARBA00022723"/>
    </source>
</evidence>
<dbReference type="SUPFAM" id="SSF50129">
    <property type="entry name" value="GroES-like"/>
    <property type="match status" value="1"/>
</dbReference>
<dbReference type="Gene3D" id="3.90.180.10">
    <property type="entry name" value="Medium-chain alcohol dehydrogenases, catalytic domain"/>
    <property type="match status" value="1"/>
</dbReference>
<protein>
    <recommendedName>
        <fullName evidence="7">Enoyl reductase (ER) domain-containing protein</fullName>
    </recommendedName>
</protein>
<evidence type="ECO:0000256" key="3">
    <source>
        <dbReference type="ARBA" id="ARBA00022833"/>
    </source>
</evidence>
<keyword evidence="5" id="KW-0520">NAD</keyword>
<keyword evidence="3 6" id="KW-0862">Zinc</keyword>
<dbReference type="SMART" id="SM00829">
    <property type="entry name" value="PKS_ER"/>
    <property type="match status" value="1"/>
</dbReference>
<dbReference type="OrthoDB" id="9770544at2"/>
<dbReference type="CDD" id="cd08278">
    <property type="entry name" value="benzyl_alcohol_DH"/>
    <property type="match status" value="1"/>
</dbReference>
<dbReference type="PROSITE" id="PS00059">
    <property type="entry name" value="ADH_ZINC"/>
    <property type="match status" value="1"/>
</dbReference>
<dbReference type="EMBL" id="MSCT01000018">
    <property type="protein sequence ID" value="OLF52903.1"/>
    <property type="molecule type" value="Genomic_DNA"/>
</dbReference>
<evidence type="ECO:0000256" key="4">
    <source>
        <dbReference type="ARBA" id="ARBA00023002"/>
    </source>
</evidence>
<comment type="cofactor">
    <cofactor evidence="1 6">
        <name>Zn(2+)</name>
        <dbReference type="ChEBI" id="CHEBI:29105"/>
    </cofactor>
</comment>
<dbReference type="AlphaFoldDB" id="A0A1Q8EM74"/>
<dbReference type="PANTHER" id="PTHR43880:SF12">
    <property type="entry name" value="ALCOHOL DEHYDROGENASE CLASS-3"/>
    <property type="match status" value="1"/>
</dbReference>
<evidence type="ECO:0000256" key="6">
    <source>
        <dbReference type="RuleBase" id="RU361277"/>
    </source>
</evidence>
<evidence type="ECO:0000313" key="9">
    <source>
        <dbReference type="Proteomes" id="UP000185578"/>
    </source>
</evidence>
<dbReference type="InterPro" id="IPR011032">
    <property type="entry name" value="GroES-like_sf"/>
</dbReference>
<feature type="domain" description="Enoyl reductase (ER)" evidence="7">
    <location>
        <begin position="11"/>
        <end position="364"/>
    </location>
</feature>
<dbReference type="Pfam" id="PF08240">
    <property type="entry name" value="ADH_N"/>
    <property type="match status" value="1"/>
</dbReference>
<dbReference type="GO" id="GO:0051903">
    <property type="term" value="F:S-(hydroxymethyl)glutathione dehydrogenase [NAD(P)+] activity"/>
    <property type="evidence" value="ECO:0007669"/>
    <property type="project" value="TreeGrafter"/>
</dbReference>
<dbReference type="Gene3D" id="3.40.50.720">
    <property type="entry name" value="NAD(P)-binding Rossmann-like Domain"/>
    <property type="match status" value="1"/>
</dbReference>
<evidence type="ECO:0000256" key="5">
    <source>
        <dbReference type="ARBA" id="ARBA00023027"/>
    </source>
</evidence>
<dbReference type="GO" id="GO:0005829">
    <property type="term" value="C:cytosol"/>
    <property type="evidence" value="ECO:0007669"/>
    <property type="project" value="TreeGrafter"/>
</dbReference>
<dbReference type="RefSeq" id="WP_075120684.1">
    <property type="nucleotide sequence ID" value="NZ_MSCT01000018.1"/>
</dbReference>
<dbReference type="Pfam" id="PF00107">
    <property type="entry name" value="ADH_zinc_N"/>
    <property type="match status" value="1"/>
</dbReference>
<accession>A0A1Q8EM74</accession>
<dbReference type="GO" id="GO:0046294">
    <property type="term" value="P:formaldehyde catabolic process"/>
    <property type="evidence" value="ECO:0007669"/>
    <property type="project" value="TreeGrafter"/>
</dbReference>
<comment type="similarity">
    <text evidence="6">Belongs to the zinc-containing alcohol dehydrogenase family.</text>
</comment>
<evidence type="ECO:0000313" key="8">
    <source>
        <dbReference type="EMBL" id="OLF52903.1"/>
    </source>
</evidence>
<evidence type="ECO:0000259" key="7">
    <source>
        <dbReference type="SMART" id="SM00829"/>
    </source>
</evidence>
<keyword evidence="2 6" id="KW-0479">Metal-binding</keyword>
<comment type="caution">
    <text evidence="8">The sequence shown here is derived from an EMBL/GenBank/DDBJ whole genome shotgun (WGS) entry which is preliminary data.</text>
</comment>
<gene>
    <name evidence="8" type="ORF">BTN82_19195</name>
</gene>
<dbReference type="InterPro" id="IPR013154">
    <property type="entry name" value="ADH-like_N"/>
</dbReference>